<evidence type="ECO:0000313" key="2">
    <source>
        <dbReference type="Proteomes" id="UP001064027"/>
    </source>
</evidence>
<sequence length="318" mass="36550">MSKVYLVGAKLKSKILNNWELYEQGIILELDVINKSIKHKVSYFSPSDVCPSVNPSISFTAATLFEKKLYVGTHTEVLTYNNRFEIENYFSLPMFNDIHHVKPRDNGNLLVVNTGLDMVVEVTKSGEVVRYWNVAGESPWDRFSETIDYRKIPSTKPHKSHPNFVFELEGDIWVTRCLQKDAICLNEPKKKISIGRELIHDGVRLLDKIYFTQVDGRIVIVDVNSLKVEKEIDLVKITPGNQKIGWCRGIMPLKNNMVLVGFSRVRPSREVMPDGTVKWKGQYGHSPTRLACYDLSCHKLIWELNLEKFNMNAIYSIN</sequence>
<dbReference type="Proteomes" id="UP001064027">
    <property type="component" value="Chromosome"/>
</dbReference>
<organism evidence="1 2">
    <name type="scientific">Rossellomorea vietnamensis</name>
    <dbReference type="NCBI Taxonomy" id="218284"/>
    <lineage>
        <taxon>Bacteria</taxon>
        <taxon>Bacillati</taxon>
        <taxon>Bacillota</taxon>
        <taxon>Bacilli</taxon>
        <taxon>Bacillales</taxon>
        <taxon>Bacillaceae</taxon>
        <taxon>Rossellomorea</taxon>
    </lineage>
</organism>
<proteinExistence type="predicted"/>
<name>A0ACD4CA83_9BACI</name>
<reference evidence="1" key="1">
    <citation type="submission" date="2022-09" db="EMBL/GenBank/DDBJ databases">
        <title>Complete genome sequence of Rossellomorea vietnamensis strain RL-WG62, a newly isolated PGPR with the potential for plant salinity stress alleviation.</title>
        <authorList>
            <person name="Ren L."/>
            <person name="Wang G."/>
            <person name="Hu H."/>
        </authorList>
    </citation>
    <scope>NUCLEOTIDE SEQUENCE</scope>
    <source>
        <strain evidence="1">RL-WG62</strain>
    </source>
</reference>
<keyword evidence="2" id="KW-1185">Reference proteome</keyword>
<protein>
    <submittedName>
        <fullName evidence="1">Uncharacterized protein</fullName>
    </submittedName>
</protein>
<gene>
    <name evidence="1" type="ORF">N5C46_04500</name>
</gene>
<evidence type="ECO:0000313" key="1">
    <source>
        <dbReference type="EMBL" id="UXH45331.1"/>
    </source>
</evidence>
<accession>A0ACD4CA83</accession>
<dbReference type="EMBL" id="CP104558">
    <property type="protein sequence ID" value="UXH45331.1"/>
    <property type="molecule type" value="Genomic_DNA"/>
</dbReference>